<dbReference type="Pfam" id="PF03432">
    <property type="entry name" value="Relaxase"/>
    <property type="match status" value="1"/>
</dbReference>
<dbReference type="STRING" id="1236517.ADJ77_12385"/>
<evidence type="ECO:0000313" key="5">
    <source>
        <dbReference type="Proteomes" id="UP000682005"/>
    </source>
</evidence>
<dbReference type="eggNOG" id="ENOG5033R67">
    <property type="taxonomic scope" value="Bacteria"/>
</dbReference>
<evidence type="ECO:0000259" key="1">
    <source>
        <dbReference type="Pfam" id="PF03432"/>
    </source>
</evidence>
<protein>
    <submittedName>
        <fullName evidence="2 3">Relaxase</fullName>
    </submittedName>
</protein>
<evidence type="ECO:0000313" key="3">
    <source>
        <dbReference type="EMBL" id="QUB86173.1"/>
    </source>
</evidence>
<accession>A0A0K1NNT2</accession>
<dbReference type="Proteomes" id="UP000060345">
    <property type="component" value="Chromosome 2"/>
</dbReference>
<reference evidence="3 5" key="2">
    <citation type="submission" date="2021-03" db="EMBL/GenBank/DDBJ databases">
        <title>Human Oral Microbial Genomes.</title>
        <authorList>
            <person name="Johnston C.D."/>
            <person name="Chen T."/>
            <person name="Dewhirst F.E."/>
        </authorList>
    </citation>
    <scope>NUCLEOTIDE SEQUENCE [LARGE SCALE GENOMIC DNA]</scope>
    <source>
        <strain evidence="3 5">W1435</strain>
    </source>
</reference>
<dbReference type="InterPro" id="IPR005094">
    <property type="entry name" value="Endonuclease_MobA/VirD2"/>
</dbReference>
<dbReference type="RefSeq" id="WP_025078924.1">
    <property type="nucleotide sequence ID" value="NZ_BAKO01000031.1"/>
</dbReference>
<dbReference type="EMBL" id="CP012075">
    <property type="protein sequence ID" value="AKU70533.1"/>
    <property type="molecule type" value="Genomic_DNA"/>
</dbReference>
<feature type="domain" description="MobA/VirD2-like nuclease" evidence="1">
    <location>
        <begin position="22"/>
        <end position="172"/>
    </location>
</feature>
<proteinExistence type="predicted"/>
<dbReference type="EMBL" id="CP072369">
    <property type="protein sequence ID" value="QUB86173.1"/>
    <property type="molecule type" value="Genomic_DNA"/>
</dbReference>
<evidence type="ECO:0000313" key="2">
    <source>
        <dbReference type="EMBL" id="AKU70533.1"/>
    </source>
</evidence>
<dbReference type="AlphaFoldDB" id="A0A0K1NNT2"/>
<evidence type="ECO:0000313" key="4">
    <source>
        <dbReference type="Proteomes" id="UP000060345"/>
    </source>
</evidence>
<dbReference type="KEGG" id="pfus:ADJ77_12385"/>
<keyword evidence="5" id="KW-1185">Reference proteome</keyword>
<dbReference type="Proteomes" id="UP000682005">
    <property type="component" value="Chromosome 2"/>
</dbReference>
<organism evidence="2 4">
    <name type="scientific">Prevotella fusca JCM 17724</name>
    <dbReference type="NCBI Taxonomy" id="1236517"/>
    <lineage>
        <taxon>Bacteria</taxon>
        <taxon>Pseudomonadati</taxon>
        <taxon>Bacteroidota</taxon>
        <taxon>Bacteroidia</taxon>
        <taxon>Bacteroidales</taxon>
        <taxon>Prevotellaceae</taxon>
        <taxon>Prevotella</taxon>
    </lineage>
</organism>
<reference evidence="2 4" key="1">
    <citation type="submission" date="2015-07" db="EMBL/GenBank/DDBJ databases">
        <authorList>
            <person name="Noorani M."/>
        </authorList>
    </citation>
    <scope>NUCLEOTIDE SEQUENCE [LARGE SCALE GENOMIC DNA]</scope>
    <source>
        <strain evidence="2 4">W1435</strain>
    </source>
</reference>
<dbReference type="OrthoDB" id="3035232at2"/>
<name>A0A0K1NNT2_9BACT</name>
<sequence length="410" mass="46856">MISKAKVISHGANAIRYSVDKDKAEIVKTNLLPDDIAPTAMWERMLALQKKFEDKLNCHHPLKRNMIRMEVSPTSEETHGWEIEDWQKLADDFIREFDAIDLSAKSKRKSATTTNLQNSQYVVALHHDSKSGIMHLHIDANRIDMTGNVNDAHYIYERAMMAASKVSQQRGWTDAQEVSQRNKDKITQDFLSVLVKMPYFDWELYVKYICQKGYDVKTHLDSNGKVRGYSIKRGNSTYKSSELGKGRCLMPLKIEKTWEKLHHQNQENTLLTSPRQETIGHHTQIRPETKPLDIVDSSSVMRHIDFSTDEFHHYPVDISQGCLDVIDNNITLDVDNVFAQIGDVQKIAILLFAEYIDAATTVAAQSGGGGGGATSSWGRDKDDDDLRWAYRCAMMANYLCRPRRKQKYGR</sequence>
<gene>
    <name evidence="2" type="ORF">ADJ77_12385</name>
    <name evidence="3" type="ORF">J5A51_02615</name>
</gene>